<organism evidence="1">
    <name type="scientific">Fusarium oxysporum (strain Fo5176)</name>
    <name type="common">Fusarium vascular wilt</name>
    <dbReference type="NCBI Taxonomy" id="660025"/>
    <lineage>
        <taxon>Eukaryota</taxon>
        <taxon>Fungi</taxon>
        <taxon>Dikarya</taxon>
        <taxon>Ascomycota</taxon>
        <taxon>Pezizomycotina</taxon>
        <taxon>Sordariomycetes</taxon>
        <taxon>Hypocreomycetidae</taxon>
        <taxon>Hypocreales</taxon>
        <taxon>Nectriaceae</taxon>
        <taxon>Fusarium</taxon>
        <taxon>Fusarium oxysporum species complex</taxon>
    </lineage>
</organism>
<sequence>LYILKLILKIIRIRYIIYTS</sequence>
<name>F9FDV8_FUSOF</name>
<gene>
    <name evidence="1" type="ORF">FOXB_04586</name>
</gene>
<dbReference type="EMBL" id="AFQF01001459">
    <property type="protein sequence ID" value="EGU84893.1"/>
    <property type="molecule type" value="Genomic_DNA"/>
</dbReference>
<dbReference type="AlphaFoldDB" id="F9FDV8"/>
<protein>
    <submittedName>
        <fullName evidence="1">Uncharacterized protein</fullName>
    </submittedName>
</protein>
<comment type="caution">
    <text evidence="1">The sequence shown here is derived from an EMBL/GenBank/DDBJ whole genome shotgun (WGS) entry which is preliminary data.</text>
</comment>
<accession>F9FDV8</accession>
<reference evidence="1" key="1">
    <citation type="journal article" date="2012" name="Mol. Plant Microbe Interact.">
        <title>A highly conserved effector in Fusarium oxysporum is required for full virulence on Arabidopsis.</title>
        <authorList>
            <person name="Thatcher L.F."/>
            <person name="Gardiner D.M."/>
            <person name="Kazan K."/>
            <person name="Manners J."/>
        </authorList>
    </citation>
    <scope>NUCLEOTIDE SEQUENCE [LARGE SCALE GENOMIC DNA]</scope>
    <source>
        <strain evidence="1">Fo5176</strain>
    </source>
</reference>
<proteinExistence type="predicted"/>
<evidence type="ECO:0000313" key="1">
    <source>
        <dbReference type="EMBL" id="EGU84893.1"/>
    </source>
</evidence>
<feature type="non-terminal residue" evidence="1">
    <location>
        <position position="1"/>
    </location>
</feature>